<protein>
    <recommendedName>
        <fullName evidence="8">tRNA-specific adenosine deaminase</fullName>
        <ecNumber evidence="8">3.5.4.33</ecNumber>
    </recommendedName>
</protein>
<evidence type="ECO:0000313" key="10">
    <source>
        <dbReference type="EMBL" id="PZP56026.1"/>
    </source>
</evidence>
<comment type="subunit">
    <text evidence="2 8">Homodimer.</text>
</comment>
<comment type="catalytic activity">
    <reaction evidence="7 8">
        <text>adenosine(34) in tRNA + H2O + H(+) = inosine(34) in tRNA + NH4(+)</text>
        <dbReference type="Rhea" id="RHEA:43168"/>
        <dbReference type="Rhea" id="RHEA-COMP:10373"/>
        <dbReference type="Rhea" id="RHEA-COMP:10374"/>
        <dbReference type="ChEBI" id="CHEBI:15377"/>
        <dbReference type="ChEBI" id="CHEBI:15378"/>
        <dbReference type="ChEBI" id="CHEBI:28938"/>
        <dbReference type="ChEBI" id="CHEBI:74411"/>
        <dbReference type="ChEBI" id="CHEBI:82852"/>
        <dbReference type="EC" id="3.5.4.33"/>
    </reaction>
</comment>
<name>A0A2W5HCZ9_9BACT</name>
<evidence type="ECO:0000256" key="3">
    <source>
        <dbReference type="ARBA" id="ARBA00022694"/>
    </source>
</evidence>
<dbReference type="GO" id="GO:0008270">
    <property type="term" value="F:zinc ion binding"/>
    <property type="evidence" value="ECO:0007669"/>
    <property type="project" value="UniProtKB-UniRule"/>
</dbReference>
<dbReference type="SUPFAM" id="SSF53927">
    <property type="entry name" value="Cytidine deaminase-like"/>
    <property type="match status" value="1"/>
</dbReference>
<keyword evidence="5 8" id="KW-0378">Hydrolase</keyword>
<dbReference type="Pfam" id="PF14437">
    <property type="entry name" value="MafB19-deam"/>
    <property type="match status" value="1"/>
</dbReference>
<dbReference type="EMBL" id="QFOT01000041">
    <property type="protein sequence ID" value="PZP56026.1"/>
    <property type="molecule type" value="Genomic_DNA"/>
</dbReference>
<proteinExistence type="inferred from homology"/>
<dbReference type="InterPro" id="IPR016192">
    <property type="entry name" value="APOBEC/CMP_deaminase_Zn-bd"/>
</dbReference>
<dbReference type="Gene3D" id="3.40.140.10">
    <property type="entry name" value="Cytidine Deaminase, domain 2"/>
    <property type="match status" value="1"/>
</dbReference>
<dbReference type="InterPro" id="IPR016193">
    <property type="entry name" value="Cytidine_deaminase-like"/>
</dbReference>
<comment type="function">
    <text evidence="8">Catalyzes the deamination of adenosine to inosine at the wobble position 34 of tRNA(Arg2).</text>
</comment>
<dbReference type="InterPro" id="IPR058535">
    <property type="entry name" value="MafB19-deam"/>
</dbReference>
<dbReference type="PROSITE" id="PS51747">
    <property type="entry name" value="CYT_DCMP_DEAMINASES_2"/>
    <property type="match status" value="1"/>
</dbReference>
<dbReference type="InterPro" id="IPR028883">
    <property type="entry name" value="tRNA_aden_deaminase"/>
</dbReference>
<dbReference type="PANTHER" id="PTHR11079:SF202">
    <property type="entry name" value="TRNA-SPECIFIC ADENOSINE DEAMINASE"/>
    <property type="match status" value="1"/>
</dbReference>
<keyword evidence="6 8" id="KW-0862">Zinc</keyword>
<keyword evidence="3 8" id="KW-0819">tRNA processing</keyword>
<feature type="binding site" evidence="8">
    <location>
        <position position="81"/>
    </location>
    <ligand>
        <name>Zn(2+)</name>
        <dbReference type="ChEBI" id="CHEBI:29105"/>
        <note>catalytic</note>
    </ligand>
</feature>
<dbReference type="CDD" id="cd01285">
    <property type="entry name" value="nucleoside_deaminase"/>
    <property type="match status" value="1"/>
</dbReference>
<evidence type="ECO:0000256" key="2">
    <source>
        <dbReference type="ARBA" id="ARBA00011738"/>
    </source>
</evidence>
<comment type="cofactor">
    <cofactor evidence="8">
        <name>Zn(2+)</name>
        <dbReference type="ChEBI" id="CHEBI:29105"/>
    </cofactor>
    <text evidence="8">Binds 1 zinc ion per subunit.</text>
</comment>
<feature type="domain" description="CMP/dCMP-type deaminase" evidence="9">
    <location>
        <begin position="1"/>
        <end position="106"/>
    </location>
</feature>
<keyword evidence="4 8" id="KW-0479">Metal-binding</keyword>
<dbReference type="HAMAP" id="MF_00972">
    <property type="entry name" value="tRNA_aden_deaminase"/>
    <property type="match status" value="1"/>
</dbReference>
<dbReference type="AlphaFoldDB" id="A0A2W5HCZ9"/>
<dbReference type="GO" id="GO:0002100">
    <property type="term" value="P:tRNA wobble adenosine to inosine editing"/>
    <property type="evidence" value="ECO:0007669"/>
    <property type="project" value="UniProtKB-UniRule"/>
</dbReference>
<evidence type="ECO:0000259" key="9">
    <source>
        <dbReference type="PROSITE" id="PS51747"/>
    </source>
</evidence>
<evidence type="ECO:0000256" key="7">
    <source>
        <dbReference type="ARBA" id="ARBA00048045"/>
    </source>
</evidence>
<dbReference type="PANTHER" id="PTHR11079">
    <property type="entry name" value="CYTOSINE DEAMINASE FAMILY MEMBER"/>
    <property type="match status" value="1"/>
</dbReference>
<dbReference type="GO" id="GO:0052717">
    <property type="term" value="F:tRNA-specific adenosine-34 deaminase activity"/>
    <property type="evidence" value="ECO:0007669"/>
    <property type="project" value="UniProtKB-UniRule"/>
</dbReference>
<feature type="binding site" evidence="8">
    <location>
        <position position="48"/>
    </location>
    <ligand>
        <name>Zn(2+)</name>
        <dbReference type="ChEBI" id="CHEBI:29105"/>
        <note>catalytic</note>
    </ligand>
</feature>
<feature type="binding site" evidence="8">
    <location>
        <position position="78"/>
    </location>
    <ligand>
        <name>Zn(2+)</name>
        <dbReference type="ChEBI" id="CHEBI:29105"/>
        <note>catalytic</note>
    </ligand>
</feature>
<evidence type="ECO:0000256" key="5">
    <source>
        <dbReference type="ARBA" id="ARBA00022801"/>
    </source>
</evidence>
<dbReference type="EC" id="3.5.4.33" evidence="8"/>
<dbReference type="PROSITE" id="PS00903">
    <property type="entry name" value="CYT_DCMP_DEAMINASES_1"/>
    <property type="match status" value="1"/>
</dbReference>
<evidence type="ECO:0000256" key="6">
    <source>
        <dbReference type="ARBA" id="ARBA00022833"/>
    </source>
</evidence>
<accession>A0A2W5HCZ9</accession>
<evidence type="ECO:0000313" key="11">
    <source>
        <dbReference type="Proteomes" id="UP000249739"/>
    </source>
</evidence>
<dbReference type="Proteomes" id="UP000249739">
    <property type="component" value="Unassembled WGS sequence"/>
</dbReference>
<dbReference type="InterPro" id="IPR002125">
    <property type="entry name" value="CMP_dCMP_dom"/>
</dbReference>
<reference evidence="10 11" key="1">
    <citation type="submission" date="2017-08" db="EMBL/GenBank/DDBJ databases">
        <title>Infants hospitalized years apart are colonized by the same room-sourced microbial strains.</title>
        <authorList>
            <person name="Brooks B."/>
            <person name="Olm M.R."/>
            <person name="Firek B.A."/>
            <person name="Baker R."/>
            <person name="Thomas B.C."/>
            <person name="Morowitz M.J."/>
            <person name="Banfield J.F."/>
        </authorList>
    </citation>
    <scope>NUCLEOTIDE SEQUENCE [LARGE SCALE GENOMIC DNA]</scope>
    <source>
        <strain evidence="10">S2_006_000_R2_64</strain>
    </source>
</reference>
<comment type="caution">
    <text evidence="10">The sequence shown here is derived from an EMBL/GenBank/DDBJ whole genome shotgun (WGS) entry which is preliminary data.</text>
</comment>
<gene>
    <name evidence="8" type="primary">tadA</name>
    <name evidence="10" type="ORF">DI586_05045</name>
</gene>
<evidence type="ECO:0000256" key="4">
    <source>
        <dbReference type="ARBA" id="ARBA00022723"/>
    </source>
</evidence>
<sequence length="145" mass="15891">MQEALLEAQKAALRDEVPIGAVLVDSRTGEIVARASNMTIEHSDPTSHAEILVIRQICKNLGVQRLPEYDLYITLEPCPMCAAAISFARIRKLVFGASDPKSGGVLSGPALYTHSQLHHKPQVEHGLMAEESSAILKDFFKLKRS</sequence>
<evidence type="ECO:0000256" key="8">
    <source>
        <dbReference type="HAMAP-Rule" id="MF_00972"/>
    </source>
</evidence>
<feature type="active site" description="Proton donor" evidence="8">
    <location>
        <position position="50"/>
    </location>
</feature>
<evidence type="ECO:0000256" key="1">
    <source>
        <dbReference type="ARBA" id="ARBA00010669"/>
    </source>
</evidence>
<organism evidence="10 11">
    <name type="scientific">Micavibrio aeruginosavorus</name>
    <dbReference type="NCBI Taxonomy" id="349221"/>
    <lineage>
        <taxon>Bacteria</taxon>
        <taxon>Pseudomonadati</taxon>
        <taxon>Bdellovibrionota</taxon>
        <taxon>Bdellovibrionia</taxon>
        <taxon>Bdellovibrionales</taxon>
        <taxon>Pseudobdellovibrionaceae</taxon>
        <taxon>Micavibrio</taxon>
    </lineage>
</organism>
<comment type="similarity">
    <text evidence="1">Belongs to the cytidine and deoxycytidylate deaminase family. ADAT2 subfamily.</text>
</comment>